<evidence type="ECO:0000256" key="9">
    <source>
        <dbReference type="PROSITE-ProRule" id="PRU01091"/>
    </source>
</evidence>
<keyword evidence="7" id="KW-0804">Transcription</keyword>
<keyword evidence="4" id="KW-0902">Two-component regulatory system</keyword>
<dbReference type="GO" id="GO:0005829">
    <property type="term" value="C:cytosol"/>
    <property type="evidence" value="ECO:0007669"/>
    <property type="project" value="TreeGrafter"/>
</dbReference>
<dbReference type="InterPro" id="IPR001867">
    <property type="entry name" value="OmpR/PhoB-type_DNA-bd"/>
</dbReference>
<dbReference type="RefSeq" id="WP_092574780.1">
    <property type="nucleotide sequence ID" value="NZ_FMAF01000010.1"/>
</dbReference>
<dbReference type="PROSITE" id="PS51755">
    <property type="entry name" value="OMPR_PHOB"/>
    <property type="match status" value="1"/>
</dbReference>
<dbReference type="Gene3D" id="3.40.50.2300">
    <property type="match status" value="1"/>
</dbReference>
<dbReference type="PROSITE" id="PS50110">
    <property type="entry name" value="RESPONSE_REGULATORY"/>
    <property type="match status" value="1"/>
</dbReference>
<evidence type="ECO:0000256" key="2">
    <source>
        <dbReference type="ARBA" id="ARBA00022490"/>
    </source>
</evidence>
<name>A0A1C3WE79_9HYPH</name>
<reference evidence="13" key="1">
    <citation type="submission" date="2016-08" db="EMBL/GenBank/DDBJ databases">
        <authorList>
            <person name="Varghese N."/>
            <person name="Submissions Spin"/>
        </authorList>
    </citation>
    <scope>NUCLEOTIDE SEQUENCE [LARGE SCALE GENOMIC DNA]</scope>
    <source>
        <strain evidence="13">P1-7</strain>
    </source>
</reference>
<evidence type="ECO:0000256" key="4">
    <source>
        <dbReference type="ARBA" id="ARBA00023012"/>
    </source>
</evidence>
<dbReference type="InterPro" id="IPR036388">
    <property type="entry name" value="WH-like_DNA-bd_sf"/>
</dbReference>
<dbReference type="SMART" id="SM00862">
    <property type="entry name" value="Trans_reg_C"/>
    <property type="match status" value="1"/>
</dbReference>
<evidence type="ECO:0000256" key="6">
    <source>
        <dbReference type="ARBA" id="ARBA00023125"/>
    </source>
</evidence>
<dbReference type="EMBL" id="FMAF01000010">
    <property type="protein sequence ID" value="SCB38195.1"/>
    <property type="molecule type" value="Genomic_DNA"/>
</dbReference>
<keyword evidence="3 8" id="KW-0597">Phosphoprotein</keyword>
<feature type="domain" description="OmpR/PhoB-type" evidence="11">
    <location>
        <begin position="124"/>
        <end position="218"/>
    </location>
</feature>
<evidence type="ECO:0000256" key="7">
    <source>
        <dbReference type="ARBA" id="ARBA00023163"/>
    </source>
</evidence>
<evidence type="ECO:0000256" key="1">
    <source>
        <dbReference type="ARBA" id="ARBA00004496"/>
    </source>
</evidence>
<dbReference type="CDD" id="cd00383">
    <property type="entry name" value="trans_reg_C"/>
    <property type="match status" value="1"/>
</dbReference>
<evidence type="ECO:0000313" key="12">
    <source>
        <dbReference type="EMBL" id="SCB38195.1"/>
    </source>
</evidence>
<evidence type="ECO:0000256" key="3">
    <source>
        <dbReference type="ARBA" id="ARBA00022553"/>
    </source>
</evidence>
<dbReference type="GO" id="GO:0032993">
    <property type="term" value="C:protein-DNA complex"/>
    <property type="evidence" value="ECO:0007669"/>
    <property type="project" value="TreeGrafter"/>
</dbReference>
<dbReference type="Gene3D" id="1.10.10.10">
    <property type="entry name" value="Winged helix-like DNA-binding domain superfamily/Winged helix DNA-binding domain"/>
    <property type="match status" value="1"/>
</dbReference>
<dbReference type="GO" id="GO:0000156">
    <property type="term" value="F:phosphorelay response regulator activity"/>
    <property type="evidence" value="ECO:0007669"/>
    <property type="project" value="TreeGrafter"/>
</dbReference>
<keyword evidence="5" id="KW-0805">Transcription regulation</keyword>
<dbReference type="InterPro" id="IPR001789">
    <property type="entry name" value="Sig_transdc_resp-reg_receiver"/>
</dbReference>
<dbReference type="Pfam" id="PF00486">
    <property type="entry name" value="Trans_reg_C"/>
    <property type="match status" value="1"/>
</dbReference>
<keyword evidence="6 9" id="KW-0238">DNA-binding</keyword>
<feature type="modified residue" description="4-aspartylphosphate" evidence="8">
    <location>
        <position position="51"/>
    </location>
</feature>
<accession>A0A1C3WE79</accession>
<gene>
    <name evidence="12" type="ORF">GA0061101_110147</name>
</gene>
<evidence type="ECO:0000259" key="11">
    <source>
        <dbReference type="PROSITE" id="PS51755"/>
    </source>
</evidence>
<evidence type="ECO:0000256" key="5">
    <source>
        <dbReference type="ARBA" id="ARBA00023015"/>
    </source>
</evidence>
<sequence>MRILVVEDDPMLALGLRRALTDVGMSVDWVADGRLAEEAMRHDSHAAVLLDLSLPAPDGLTLLRDARFRGSSVPIVVITARDDLDVRLKGLDLGADDFVLKPFEPSEIIARLRAVIRRRAGHATSKIGTSSVVLDLATHELSYNSVTEVLPYREFALMRALLERPGVILSRSQLEEKIYGWGEEVESNAVEVLIFYIRRRFDKQVIRNVRGAGWMVPKS</sequence>
<protein>
    <submittedName>
        <fullName evidence="12">Two-component system, OmpR family, response regulator</fullName>
    </submittedName>
</protein>
<dbReference type="Proteomes" id="UP000199205">
    <property type="component" value="Unassembled WGS sequence"/>
</dbReference>
<dbReference type="InterPro" id="IPR039420">
    <property type="entry name" value="WalR-like"/>
</dbReference>
<evidence type="ECO:0000313" key="13">
    <source>
        <dbReference type="Proteomes" id="UP000199205"/>
    </source>
</evidence>
<organism evidence="12 13">
    <name type="scientific">Rhizobium lusitanum</name>
    <dbReference type="NCBI Taxonomy" id="293958"/>
    <lineage>
        <taxon>Bacteria</taxon>
        <taxon>Pseudomonadati</taxon>
        <taxon>Pseudomonadota</taxon>
        <taxon>Alphaproteobacteria</taxon>
        <taxon>Hyphomicrobiales</taxon>
        <taxon>Rhizobiaceae</taxon>
        <taxon>Rhizobium/Agrobacterium group</taxon>
        <taxon>Rhizobium</taxon>
    </lineage>
</organism>
<feature type="domain" description="Response regulatory" evidence="10">
    <location>
        <begin position="2"/>
        <end position="116"/>
    </location>
</feature>
<dbReference type="GO" id="GO:0006355">
    <property type="term" value="P:regulation of DNA-templated transcription"/>
    <property type="evidence" value="ECO:0007669"/>
    <property type="project" value="InterPro"/>
</dbReference>
<dbReference type="InterPro" id="IPR011006">
    <property type="entry name" value="CheY-like_superfamily"/>
</dbReference>
<dbReference type="OrthoDB" id="9802426at2"/>
<comment type="subcellular location">
    <subcellularLocation>
        <location evidence="1">Cytoplasm</location>
    </subcellularLocation>
</comment>
<dbReference type="PANTHER" id="PTHR48111">
    <property type="entry name" value="REGULATOR OF RPOS"/>
    <property type="match status" value="1"/>
</dbReference>
<dbReference type="SUPFAM" id="SSF52172">
    <property type="entry name" value="CheY-like"/>
    <property type="match status" value="1"/>
</dbReference>
<dbReference type="GO" id="GO:0000976">
    <property type="term" value="F:transcription cis-regulatory region binding"/>
    <property type="evidence" value="ECO:0007669"/>
    <property type="project" value="TreeGrafter"/>
</dbReference>
<feature type="DNA-binding region" description="OmpR/PhoB-type" evidence="9">
    <location>
        <begin position="124"/>
        <end position="218"/>
    </location>
</feature>
<evidence type="ECO:0000256" key="8">
    <source>
        <dbReference type="PROSITE-ProRule" id="PRU00169"/>
    </source>
</evidence>
<keyword evidence="2" id="KW-0963">Cytoplasm</keyword>
<dbReference type="PANTHER" id="PTHR48111:SF35">
    <property type="entry name" value="TRANSCRIPTIONAL REGULATORY PROTEIN QSEB"/>
    <property type="match status" value="1"/>
</dbReference>
<evidence type="ECO:0000259" key="10">
    <source>
        <dbReference type="PROSITE" id="PS50110"/>
    </source>
</evidence>
<dbReference type="Pfam" id="PF00072">
    <property type="entry name" value="Response_reg"/>
    <property type="match status" value="1"/>
</dbReference>
<dbReference type="AlphaFoldDB" id="A0A1C3WE79"/>
<proteinExistence type="predicted"/>
<dbReference type="CDD" id="cd17624">
    <property type="entry name" value="REC_OmpR_PmrA-like"/>
    <property type="match status" value="1"/>
</dbReference>
<dbReference type="SMART" id="SM00448">
    <property type="entry name" value="REC"/>
    <property type="match status" value="1"/>
</dbReference>